<dbReference type="EMBL" id="MFGB01000023">
    <property type="protein sequence ID" value="OGF25131.1"/>
    <property type="molecule type" value="Genomic_DNA"/>
</dbReference>
<accession>A0A1F5SFR7</accession>
<evidence type="ECO:0000313" key="2">
    <source>
        <dbReference type="Proteomes" id="UP000178367"/>
    </source>
</evidence>
<dbReference type="Proteomes" id="UP000178367">
    <property type="component" value="Unassembled WGS sequence"/>
</dbReference>
<sequence length="150" mass="17783">MEAKIILPCLTAGREILSACHRLSRRGGRFLSERQKYFFLKKEARDEIWHIFREEADGIRSSGDRLFIQGGGHPVGNRTTYYGFLLDEFGIRAAFRVSRYWRPFRPAPLKYDERKYWRSSSFYRREINAGLKEKDLELVQGKIETRIFGR</sequence>
<name>A0A1F5SFR7_9BACT</name>
<dbReference type="AlphaFoldDB" id="A0A1F5SFR7"/>
<protein>
    <submittedName>
        <fullName evidence="1">Uncharacterized protein</fullName>
    </submittedName>
</protein>
<gene>
    <name evidence="1" type="ORF">A2227_07325</name>
</gene>
<reference evidence="1 2" key="1">
    <citation type="journal article" date="2016" name="Nat. Commun.">
        <title>Thousands of microbial genomes shed light on interconnected biogeochemical processes in an aquifer system.</title>
        <authorList>
            <person name="Anantharaman K."/>
            <person name="Brown C.T."/>
            <person name="Hug L.A."/>
            <person name="Sharon I."/>
            <person name="Castelle C.J."/>
            <person name="Probst A.J."/>
            <person name="Thomas B.C."/>
            <person name="Singh A."/>
            <person name="Wilkins M.J."/>
            <person name="Karaoz U."/>
            <person name="Brodie E.L."/>
            <person name="Williams K.H."/>
            <person name="Hubbard S.S."/>
            <person name="Banfield J.F."/>
        </authorList>
    </citation>
    <scope>NUCLEOTIDE SEQUENCE [LARGE SCALE GENOMIC DNA]</scope>
</reference>
<proteinExistence type="predicted"/>
<dbReference type="STRING" id="1797994.A2227_07325"/>
<organism evidence="1 2">
    <name type="scientific">Candidatus Falkowbacteria bacterium RIFOXYA2_FULL_47_19</name>
    <dbReference type="NCBI Taxonomy" id="1797994"/>
    <lineage>
        <taxon>Bacteria</taxon>
        <taxon>Candidatus Falkowiibacteriota</taxon>
    </lineage>
</organism>
<evidence type="ECO:0000313" key="1">
    <source>
        <dbReference type="EMBL" id="OGF25131.1"/>
    </source>
</evidence>
<comment type="caution">
    <text evidence="1">The sequence shown here is derived from an EMBL/GenBank/DDBJ whole genome shotgun (WGS) entry which is preliminary data.</text>
</comment>